<protein>
    <submittedName>
        <fullName evidence="2">Uncharacterized protein</fullName>
    </submittedName>
</protein>
<feature type="non-terminal residue" evidence="2">
    <location>
        <position position="66"/>
    </location>
</feature>
<proteinExistence type="predicted"/>
<name>A0A0B6Y1W7_9EUPU</name>
<evidence type="ECO:0000256" key="1">
    <source>
        <dbReference type="SAM" id="MobiDB-lite"/>
    </source>
</evidence>
<sequence length="66" mass="7641">LSVYREMGIFKDFFNKKSKKKNWGPGRTLKADEEEEGGPSSNDADLDHRWHNVTQPTHSPEPREQS</sequence>
<reference evidence="2" key="1">
    <citation type="submission" date="2014-12" db="EMBL/GenBank/DDBJ databases">
        <title>Insight into the proteome of Arion vulgaris.</title>
        <authorList>
            <person name="Aradska J."/>
            <person name="Bulat T."/>
            <person name="Smidak R."/>
            <person name="Sarate P."/>
            <person name="Gangsoo J."/>
            <person name="Sialana F."/>
            <person name="Bilban M."/>
            <person name="Lubec G."/>
        </authorList>
    </citation>
    <scope>NUCLEOTIDE SEQUENCE</scope>
    <source>
        <tissue evidence="2">Skin</tissue>
    </source>
</reference>
<dbReference type="AlphaFoldDB" id="A0A0B6Y1W7"/>
<gene>
    <name evidence="2" type="primary">ORF10307</name>
</gene>
<feature type="region of interest" description="Disordered" evidence="1">
    <location>
        <begin position="17"/>
        <end position="66"/>
    </location>
</feature>
<organism evidence="2">
    <name type="scientific">Arion vulgaris</name>
    <dbReference type="NCBI Taxonomy" id="1028688"/>
    <lineage>
        <taxon>Eukaryota</taxon>
        <taxon>Metazoa</taxon>
        <taxon>Spiralia</taxon>
        <taxon>Lophotrochozoa</taxon>
        <taxon>Mollusca</taxon>
        <taxon>Gastropoda</taxon>
        <taxon>Heterobranchia</taxon>
        <taxon>Euthyneura</taxon>
        <taxon>Panpulmonata</taxon>
        <taxon>Eupulmonata</taxon>
        <taxon>Stylommatophora</taxon>
        <taxon>Helicina</taxon>
        <taxon>Arionoidea</taxon>
        <taxon>Arionidae</taxon>
        <taxon>Arion</taxon>
    </lineage>
</organism>
<feature type="non-terminal residue" evidence="2">
    <location>
        <position position="1"/>
    </location>
</feature>
<dbReference type="EMBL" id="HACG01003417">
    <property type="protein sequence ID" value="CEK50282.1"/>
    <property type="molecule type" value="Transcribed_RNA"/>
</dbReference>
<accession>A0A0B6Y1W7</accession>
<evidence type="ECO:0000313" key="2">
    <source>
        <dbReference type="EMBL" id="CEK50282.1"/>
    </source>
</evidence>